<evidence type="ECO:0000256" key="1">
    <source>
        <dbReference type="SAM" id="MobiDB-lite"/>
    </source>
</evidence>
<keyword evidence="3" id="KW-1185">Reference proteome</keyword>
<proteinExistence type="predicted"/>
<sequence length="101" mass="10573">MVTTFGRVIERDAVRLQTCVGQPAAVPVRASMESVTSQVCERSRAAGPGKLPPGPAAPARNAAGPQVPRHTGKPGIPVGQSGPALRLVNLPWLCHKLGHKR</sequence>
<protein>
    <submittedName>
        <fullName evidence="2">Uncharacterized protein</fullName>
    </submittedName>
</protein>
<dbReference type="EMBL" id="OW240918">
    <property type="protein sequence ID" value="CAH2305179.1"/>
    <property type="molecule type" value="Genomic_DNA"/>
</dbReference>
<evidence type="ECO:0000313" key="2">
    <source>
        <dbReference type="EMBL" id="CAH2305179.1"/>
    </source>
</evidence>
<dbReference type="AlphaFoldDB" id="A0AAD1SRD4"/>
<evidence type="ECO:0000313" key="3">
    <source>
        <dbReference type="Proteomes" id="UP001295444"/>
    </source>
</evidence>
<reference evidence="2" key="1">
    <citation type="submission" date="2022-03" db="EMBL/GenBank/DDBJ databases">
        <authorList>
            <person name="Alioto T."/>
            <person name="Alioto T."/>
            <person name="Gomez Garrido J."/>
        </authorList>
    </citation>
    <scope>NUCLEOTIDE SEQUENCE</scope>
</reference>
<accession>A0AAD1SRD4</accession>
<dbReference type="Proteomes" id="UP001295444">
    <property type="component" value="Chromosome 07"/>
</dbReference>
<organism evidence="2 3">
    <name type="scientific">Pelobates cultripes</name>
    <name type="common">Western spadefoot toad</name>
    <dbReference type="NCBI Taxonomy" id="61616"/>
    <lineage>
        <taxon>Eukaryota</taxon>
        <taxon>Metazoa</taxon>
        <taxon>Chordata</taxon>
        <taxon>Craniata</taxon>
        <taxon>Vertebrata</taxon>
        <taxon>Euteleostomi</taxon>
        <taxon>Amphibia</taxon>
        <taxon>Batrachia</taxon>
        <taxon>Anura</taxon>
        <taxon>Pelobatoidea</taxon>
        <taxon>Pelobatidae</taxon>
        <taxon>Pelobates</taxon>
    </lineage>
</organism>
<feature type="region of interest" description="Disordered" evidence="1">
    <location>
        <begin position="39"/>
        <end position="81"/>
    </location>
</feature>
<gene>
    <name evidence="2" type="ORF">PECUL_23A028389</name>
</gene>
<name>A0AAD1SRD4_PELCU</name>